<evidence type="ECO:0000256" key="1">
    <source>
        <dbReference type="ARBA" id="ARBA00000085"/>
    </source>
</evidence>
<evidence type="ECO:0000256" key="3">
    <source>
        <dbReference type="ARBA" id="ARBA00022553"/>
    </source>
</evidence>
<dbReference type="PROSITE" id="PS50894">
    <property type="entry name" value="HPT"/>
    <property type="match status" value="1"/>
</dbReference>
<dbReference type="Gene3D" id="1.10.287.130">
    <property type="match status" value="1"/>
</dbReference>
<evidence type="ECO:0000256" key="7">
    <source>
        <dbReference type="ARBA" id="ARBA00058004"/>
    </source>
</evidence>
<name>A0A9X1YJ36_9BURK</name>
<dbReference type="EMBL" id="JAJLJH010000001">
    <property type="protein sequence ID" value="MCK9685795.1"/>
    <property type="molecule type" value="Genomic_DNA"/>
</dbReference>
<reference evidence="18" key="1">
    <citation type="submission" date="2021-11" db="EMBL/GenBank/DDBJ databases">
        <title>BS-T2-15 a new species belonging to the Comamonadaceae family isolated from the soil of a French oak forest.</title>
        <authorList>
            <person name="Mieszkin S."/>
            <person name="Alain K."/>
        </authorList>
    </citation>
    <scope>NUCLEOTIDE SEQUENCE</scope>
    <source>
        <strain evidence="18">BS-T2-15</strain>
    </source>
</reference>
<dbReference type="SUPFAM" id="SSF55874">
    <property type="entry name" value="ATPase domain of HSP90 chaperone/DNA topoisomerase II/histidine kinase"/>
    <property type="match status" value="1"/>
</dbReference>
<feature type="coiled-coil region" evidence="11">
    <location>
        <begin position="378"/>
        <end position="408"/>
    </location>
</feature>
<dbReference type="GO" id="GO:0005886">
    <property type="term" value="C:plasma membrane"/>
    <property type="evidence" value="ECO:0007669"/>
    <property type="project" value="UniProtKB-SubCell"/>
</dbReference>
<keyword evidence="3 10" id="KW-0597">Phosphoprotein</keyword>
<dbReference type="InterPro" id="IPR003594">
    <property type="entry name" value="HATPase_dom"/>
</dbReference>
<dbReference type="CDD" id="cd00082">
    <property type="entry name" value="HisKA"/>
    <property type="match status" value="1"/>
</dbReference>
<organism evidence="18 19">
    <name type="scientific">Scleromatobacter humisilvae</name>
    <dbReference type="NCBI Taxonomy" id="2897159"/>
    <lineage>
        <taxon>Bacteria</taxon>
        <taxon>Pseudomonadati</taxon>
        <taxon>Pseudomonadota</taxon>
        <taxon>Betaproteobacteria</taxon>
        <taxon>Burkholderiales</taxon>
        <taxon>Sphaerotilaceae</taxon>
        <taxon>Scleromatobacter</taxon>
    </lineage>
</organism>
<evidence type="ECO:0000259" key="15">
    <source>
        <dbReference type="PROSITE" id="PS50112"/>
    </source>
</evidence>
<dbReference type="SMART" id="SM00086">
    <property type="entry name" value="PAC"/>
    <property type="match status" value="3"/>
</dbReference>
<dbReference type="NCBIfam" id="TIGR00229">
    <property type="entry name" value="sensory_box"/>
    <property type="match status" value="5"/>
</dbReference>
<proteinExistence type="predicted"/>
<dbReference type="InterPro" id="IPR013656">
    <property type="entry name" value="PAS_4"/>
</dbReference>
<comment type="function">
    <text evidence="7">Member of the two-component regulatory system BvgS/BvgA. Phosphorylates BvgA via a four-step phosphorelay in response to environmental signals.</text>
</comment>
<feature type="domain" description="Histidine kinase" evidence="13">
    <location>
        <begin position="695"/>
        <end position="915"/>
    </location>
</feature>
<dbReference type="InterPro" id="IPR004358">
    <property type="entry name" value="Sig_transdc_His_kin-like_C"/>
</dbReference>
<dbReference type="InterPro" id="IPR036641">
    <property type="entry name" value="HPT_dom_sf"/>
</dbReference>
<dbReference type="SMART" id="SM00448">
    <property type="entry name" value="REC"/>
    <property type="match status" value="1"/>
</dbReference>
<dbReference type="RefSeq" id="WP_275681786.1">
    <property type="nucleotide sequence ID" value="NZ_JAJLJH010000001.1"/>
</dbReference>
<dbReference type="InterPro" id="IPR003661">
    <property type="entry name" value="HisK_dim/P_dom"/>
</dbReference>
<dbReference type="InterPro" id="IPR001789">
    <property type="entry name" value="Sig_transdc_resp-reg_receiver"/>
</dbReference>
<dbReference type="InterPro" id="IPR008207">
    <property type="entry name" value="Sig_transdc_His_kin_Hpt_dom"/>
</dbReference>
<evidence type="ECO:0000256" key="4">
    <source>
        <dbReference type="ARBA" id="ARBA00022729"/>
    </source>
</evidence>
<evidence type="ECO:0000256" key="9">
    <source>
        <dbReference type="PROSITE-ProRule" id="PRU00110"/>
    </source>
</evidence>
<dbReference type="Pfam" id="PF01627">
    <property type="entry name" value="Hpt"/>
    <property type="match status" value="1"/>
</dbReference>
<dbReference type="Proteomes" id="UP001139353">
    <property type="component" value="Unassembled WGS sequence"/>
</dbReference>
<dbReference type="SUPFAM" id="SSF55785">
    <property type="entry name" value="PYP-like sensor domain (PAS domain)"/>
    <property type="match status" value="5"/>
</dbReference>
<dbReference type="PRINTS" id="PR00344">
    <property type="entry name" value="BCTRLSENSOR"/>
</dbReference>
<evidence type="ECO:0000256" key="6">
    <source>
        <dbReference type="ARBA" id="ARBA00023026"/>
    </source>
</evidence>
<dbReference type="PANTHER" id="PTHR45339:SF5">
    <property type="entry name" value="HISTIDINE KINASE"/>
    <property type="match status" value="1"/>
</dbReference>
<dbReference type="InterPro" id="IPR013767">
    <property type="entry name" value="PAS_fold"/>
</dbReference>
<dbReference type="Pfam" id="PF00989">
    <property type="entry name" value="PAS"/>
    <property type="match status" value="1"/>
</dbReference>
<dbReference type="FunFam" id="3.30.565.10:FF:000010">
    <property type="entry name" value="Sensor histidine kinase RcsC"/>
    <property type="match status" value="1"/>
</dbReference>
<evidence type="ECO:0000259" key="13">
    <source>
        <dbReference type="PROSITE" id="PS50109"/>
    </source>
</evidence>
<feature type="modified residue" description="4-aspartylphosphate" evidence="10">
    <location>
        <position position="997"/>
    </location>
</feature>
<dbReference type="PROSITE" id="PS50110">
    <property type="entry name" value="RESPONSE_REGULATORY"/>
    <property type="match status" value="1"/>
</dbReference>
<feature type="domain" description="PAC" evidence="16">
    <location>
        <begin position="209"/>
        <end position="265"/>
    </location>
</feature>
<accession>A0A9X1YJ36</accession>
<dbReference type="InterPro" id="IPR035965">
    <property type="entry name" value="PAS-like_dom_sf"/>
</dbReference>
<keyword evidence="4" id="KW-0732">Signal</keyword>
<dbReference type="SMART" id="SM00387">
    <property type="entry name" value="HATPase_c"/>
    <property type="match status" value="1"/>
</dbReference>
<dbReference type="InterPro" id="IPR001610">
    <property type="entry name" value="PAC"/>
</dbReference>
<comment type="catalytic activity">
    <reaction evidence="1">
        <text>ATP + protein L-histidine = ADP + protein N-phospho-L-histidine.</text>
        <dbReference type="EC" id="2.7.13.3"/>
    </reaction>
</comment>
<feature type="compositionally biased region" description="Pro residues" evidence="12">
    <location>
        <begin position="1072"/>
        <end position="1086"/>
    </location>
</feature>
<dbReference type="InterPro" id="IPR036097">
    <property type="entry name" value="HisK_dim/P_sf"/>
</dbReference>
<dbReference type="Gene3D" id="3.40.50.2300">
    <property type="match status" value="1"/>
</dbReference>
<dbReference type="Gene3D" id="3.30.450.20">
    <property type="entry name" value="PAS domain"/>
    <property type="match status" value="5"/>
</dbReference>
<evidence type="ECO:0000256" key="8">
    <source>
        <dbReference type="ARBA" id="ARBA00070152"/>
    </source>
</evidence>
<feature type="domain" description="Response regulatory" evidence="14">
    <location>
        <begin position="948"/>
        <end position="1064"/>
    </location>
</feature>
<dbReference type="SUPFAM" id="SSF47226">
    <property type="entry name" value="Histidine-containing phosphotransfer domain, HPT domain"/>
    <property type="match status" value="1"/>
</dbReference>
<keyword evidence="19" id="KW-1185">Reference proteome</keyword>
<keyword evidence="5" id="KW-0902">Two-component regulatory system</keyword>
<protein>
    <recommendedName>
        <fullName evidence="8">Virulence sensor protein BvgS</fullName>
        <ecNumber evidence="2">2.7.13.3</ecNumber>
    </recommendedName>
</protein>
<dbReference type="Pfam" id="PF00512">
    <property type="entry name" value="HisKA"/>
    <property type="match status" value="1"/>
</dbReference>
<keyword evidence="11" id="KW-0175">Coiled coil</keyword>
<evidence type="ECO:0000259" key="14">
    <source>
        <dbReference type="PROSITE" id="PS50110"/>
    </source>
</evidence>
<dbReference type="InterPro" id="IPR036890">
    <property type="entry name" value="HATPase_C_sf"/>
</dbReference>
<sequence>MSEPDGHVAESGAFRQVIENIAAGIAILQDDRIAYANARAARMLGREIAALVGSDPAALLSDQERRRSAESFEAVVSGHVEEDYSEYHVALPDGRMRHLAVSSTRTDWDGRPAMLCVFHDISRQRAAMAALRGSEERYRTMIESLSEGVMIFDDQARVKGVNPAAEQLMGATFAQMRHHEADYWQPIDVGGESIPREQLPIAVVLATGAPVRNRLLGVRHAELGVRWLEMNCEPLRDAAGGRITGGLLSMTDVTEARRTEEALRVSESTNRTLMDALADGVFVAQDFRFVYANRLLLERLGYERAEFTGLPFGSVIEPTLLPLWNERFAGRVGAGAEPVRTYEVQFLRKDGSIAEFELVANRTTYQNRPAVLGVLRDIAERKAAAAELERHRDRLEELVHERTRELETAVAARVESENFAQTMTDHQPTLLAYVDREQRLQFVNRAWLDWFGKTREEALGRDARSVVGNVMLQPADDVIAKVLRGEAMGTPAEMRGADGRVGNFWIYRLPDIVEGDIRGYFFIATDVTEMRRSERRLQELNTKLIQAESFTRGIADNLPVRIAYWDSEQRCRFANRVYCDWFGKSLDQVLGKTNIEIFGEEPAPERIEFARLALAGAPQKFESEELGAHGRLGIWEVQYIPDVQRGEVRGFFKLATDITASKRAQADLQALNLELVAARDLAEDAAQAKSAFLANMSHEIRTPMNVIIGLTHLMLRDAHDATTSDRLAKVGDAAMHLLDIINDILDLSKIDAGKLVLAPVDFSVDALLARAAALVTDGARRKGLALTVDRGDLPQALRGDALRLSQILVNLLSNAVKFTVRGSVVLRCDVLAQAGAEWTIRFAVRDTGVGISAEARDRLFSPFEQADGSTTRRFGGTGLGLSIARELAQLMGGAVGVESELGRGSVFWFTAKLQAAGVQERSAPTPREAVVASRSVEQTLKERHRDARVLIADDNRINQELATELLRLVDLQVEVADNGRIAVDMARRGAYDMILMDMQMPEMDGLEATRLIRKVPELDSTPIVAMTASAFGADRDACLAAGMNDHIGKPVNPATLYEKMLRWLDESRKAPRPTPVDAPAAPPPQAAPQATDVLDNIEALDVARGMSLFAGQRALYMQALGYFVDLYDDGLAAVDRYIAGAPGATREAAGREIHSMGGAAAALGAVELEHSAHHIDTLVRGERAKQASDDDLRDELRVLRDDLADLVARLRKALGRGDKKARAT</sequence>
<dbReference type="PROSITE" id="PS50109">
    <property type="entry name" value="HIS_KIN"/>
    <property type="match status" value="1"/>
</dbReference>
<evidence type="ECO:0000256" key="2">
    <source>
        <dbReference type="ARBA" id="ARBA00012438"/>
    </source>
</evidence>
<dbReference type="AlphaFoldDB" id="A0A9X1YJ36"/>
<dbReference type="SUPFAM" id="SSF52172">
    <property type="entry name" value="CheY-like"/>
    <property type="match status" value="1"/>
</dbReference>
<feature type="region of interest" description="Disordered" evidence="12">
    <location>
        <begin position="1069"/>
        <end position="1088"/>
    </location>
</feature>
<evidence type="ECO:0000256" key="5">
    <source>
        <dbReference type="ARBA" id="ARBA00023012"/>
    </source>
</evidence>
<gene>
    <name evidence="18" type="ORF">LPC04_08755</name>
</gene>
<dbReference type="Pfam" id="PF13426">
    <property type="entry name" value="PAS_9"/>
    <property type="match status" value="1"/>
</dbReference>
<dbReference type="InterPro" id="IPR000014">
    <property type="entry name" value="PAS"/>
</dbReference>
<dbReference type="CDD" id="cd00130">
    <property type="entry name" value="PAS"/>
    <property type="match status" value="2"/>
</dbReference>
<dbReference type="GO" id="GO:0005524">
    <property type="term" value="F:ATP binding"/>
    <property type="evidence" value="ECO:0007669"/>
    <property type="project" value="UniProtKB-KW"/>
</dbReference>
<dbReference type="Pfam" id="PF00072">
    <property type="entry name" value="Response_reg"/>
    <property type="match status" value="1"/>
</dbReference>
<dbReference type="SUPFAM" id="SSF47384">
    <property type="entry name" value="Homodimeric domain of signal transducing histidine kinase"/>
    <property type="match status" value="1"/>
</dbReference>
<evidence type="ECO:0000256" key="12">
    <source>
        <dbReference type="SAM" id="MobiDB-lite"/>
    </source>
</evidence>
<dbReference type="CDD" id="cd17546">
    <property type="entry name" value="REC_hyHK_CKI1_RcsC-like"/>
    <property type="match status" value="1"/>
</dbReference>
<evidence type="ECO:0000256" key="11">
    <source>
        <dbReference type="SAM" id="Coils"/>
    </source>
</evidence>
<feature type="domain" description="PAS" evidence="15">
    <location>
        <begin position="134"/>
        <end position="170"/>
    </location>
</feature>
<feature type="modified residue" description="Phosphohistidine" evidence="9">
    <location>
        <position position="1154"/>
    </location>
</feature>
<feature type="domain" description="PAC" evidence="16">
    <location>
        <begin position="340"/>
        <end position="390"/>
    </location>
</feature>
<dbReference type="SMART" id="SM00091">
    <property type="entry name" value="PAS"/>
    <property type="match status" value="5"/>
</dbReference>
<dbReference type="CDD" id="cd16922">
    <property type="entry name" value="HATPase_EvgS-ArcB-TorS-like"/>
    <property type="match status" value="1"/>
</dbReference>
<evidence type="ECO:0000313" key="19">
    <source>
        <dbReference type="Proteomes" id="UP001139353"/>
    </source>
</evidence>
<evidence type="ECO:0000313" key="18">
    <source>
        <dbReference type="EMBL" id="MCK9685795.1"/>
    </source>
</evidence>
<dbReference type="SMART" id="SM00388">
    <property type="entry name" value="HisKA"/>
    <property type="match status" value="1"/>
</dbReference>
<dbReference type="Gene3D" id="1.20.120.160">
    <property type="entry name" value="HPT domain"/>
    <property type="match status" value="1"/>
</dbReference>
<dbReference type="InterPro" id="IPR005467">
    <property type="entry name" value="His_kinase_dom"/>
</dbReference>
<dbReference type="GO" id="GO:0000155">
    <property type="term" value="F:phosphorelay sensor kinase activity"/>
    <property type="evidence" value="ECO:0007669"/>
    <property type="project" value="InterPro"/>
</dbReference>
<keyword evidence="6" id="KW-0843">Virulence</keyword>
<evidence type="ECO:0000256" key="10">
    <source>
        <dbReference type="PROSITE-ProRule" id="PRU00169"/>
    </source>
</evidence>
<dbReference type="GO" id="GO:0006355">
    <property type="term" value="P:regulation of DNA-templated transcription"/>
    <property type="evidence" value="ECO:0007669"/>
    <property type="project" value="InterPro"/>
</dbReference>
<evidence type="ECO:0000259" key="17">
    <source>
        <dbReference type="PROSITE" id="PS50894"/>
    </source>
</evidence>
<dbReference type="PROSITE" id="PS50113">
    <property type="entry name" value="PAC"/>
    <property type="match status" value="2"/>
</dbReference>
<feature type="domain" description="HPt" evidence="17">
    <location>
        <begin position="1112"/>
        <end position="1213"/>
    </location>
</feature>
<dbReference type="Pfam" id="PF02518">
    <property type="entry name" value="HATPase_c"/>
    <property type="match status" value="1"/>
</dbReference>
<dbReference type="PROSITE" id="PS50112">
    <property type="entry name" value="PAS"/>
    <property type="match status" value="1"/>
</dbReference>
<dbReference type="Pfam" id="PF08448">
    <property type="entry name" value="PAS_4"/>
    <property type="match status" value="3"/>
</dbReference>
<evidence type="ECO:0000259" key="16">
    <source>
        <dbReference type="PROSITE" id="PS50113"/>
    </source>
</evidence>
<dbReference type="PANTHER" id="PTHR45339">
    <property type="entry name" value="HYBRID SIGNAL TRANSDUCTION HISTIDINE KINASE J"/>
    <property type="match status" value="1"/>
</dbReference>
<dbReference type="InterPro" id="IPR011006">
    <property type="entry name" value="CheY-like_superfamily"/>
</dbReference>
<dbReference type="EC" id="2.7.13.3" evidence="2"/>
<feature type="coiled-coil region" evidence="11">
    <location>
        <begin position="661"/>
        <end position="688"/>
    </location>
</feature>
<dbReference type="Gene3D" id="3.30.565.10">
    <property type="entry name" value="Histidine kinase-like ATPase, C-terminal domain"/>
    <property type="match status" value="1"/>
</dbReference>
<comment type="caution">
    <text evidence="18">The sequence shown here is derived from an EMBL/GenBank/DDBJ whole genome shotgun (WGS) entry which is preliminary data.</text>
</comment>
<dbReference type="InterPro" id="IPR000700">
    <property type="entry name" value="PAS-assoc_C"/>
</dbReference>